<evidence type="ECO:0000256" key="2">
    <source>
        <dbReference type="ARBA" id="ARBA00022679"/>
    </source>
</evidence>
<dbReference type="EMBL" id="JACEFF010000520">
    <property type="protein sequence ID" value="KAH9636031.1"/>
    <property type="molecule type" value="Genomic_DNA"/>
</dbReference>
<comment type="similarity">
    <text evidence="1">Belongs to the 1-acyl-sn-glycerol-3-phosphate acyltransferase family.</text>
</comment>
<comment type="caution">
    <text evidence="6">The sequence shown here is derived from an EMBL/GenBank/DDBJ whole genome shotgun (WGS) entry which is preliminary data.</text>
</comment>
<dbReference type="GO" id="GO:0003841">
    <property type="term" value="F:1-acylglycerol-3-phosphate O-acyltransferase activity"/>
    <property type="evidence" value="ECO:0007669"/>
    <property type="project" value="TreeGrafter"/>
</dbReference>
<organism evidence="6 7">
    <name type="scientific">Spodoptera exigua</name>
    <name type="common">Beet armyworm</name>
    <name type="synonym">Noctua fulgens</name>
    <dbReference type="NCBI Taxonomy" id="7107"/>
    <lineage>
        <taxon>Eukaryota</taxon>
        <taxon>Metazoa</taxon>
        <taxon>Ecdysozoa</taxon>
        <taxon>Arthropoda</taxon>
        <taxon>Hexapoda</taxon>
        <taxon>Insecta</taxon>
        <taxon>Pterygota</taxon>
        <taxon>Neoptera</taxon>
        <taxon>Endopterygota</taxon>
        <taxon>Lepidoptera</taxon>
        <taxon>Glossata</taxon>
        <taxon>Ditrysia</taxon>
        <taxon>Noctuoidea</taxon>
        <taxon>Noctuidae</taxon>
        <taxon>Amphipyrinae</taxon>
        <taxon>Spodoptera</taxon>
    </lineage>
</organism>
<keyword evidence="4" id="KW-1133">Transmembrane helix</keyword>
<dbReference type="CDD" id="cd07990">
    <property type="entry name" value="LPLAT_LCLAT1-like"/>
    <property type="match status" value="1"/>
</dbReference>
<gene>
    <name evidence="6" type="ORF">HF086_016905</name>
</gene>
<protein>
    <recommendedName>
        <fullName evidence="5">Phospholipid/glycerol acyltransferase domain-containing protein</fullName>
    </recommendedName>
</protein>
<dbReference type="Pfam" id="PF01553">
    <property type="entry name" value="Acyltransferase"/>
    <property type="match status" value="1"/>
</dbReference>
<keyword evidence="4" id="KW-0472">Membrane</keyword>
<evidence type="ECO:0000259" key="5">
    <source>
        <dbReference type="SMART" id="SM00563"/>
    </source>
</evidence>
<feature type="domain" description="Phospholipid/glycerol acyltransferase" evidence="5">
    <location>
        <begin position="34"/>
        <end position="140"/>
    </location>
</feature>
<evidence type="ECO:0000256" key="1">
    <source>
        <dbReference type="ARBA" id="ARBA00008655"/>
    </source>
</evidence>
<dbReference type="Proteomes" id="UP000814243">
    <property type="component" value="Unassembled WGS sequence"/>
</dbReference>
<proteinExistence type="inferred from homology"/>
<name>A0A922SFM3_SPOEX</name>
<dbReference type="InterPro" id="IPR002123">
    <property type="entry name" value="Plipid/glycerol_acylTrfase"/>
</dbReference>
<dbReference type="PANTHER" id="PTHR10983">
    <property type="entry name" value="1-ACYLGLYCEROL-3-PHOSPHATE ACYLTRANSFERASE-RELATED"/>
    <property type="match status" value="1"/>
</dbReference>
<keyword evidence="4" id="KW-0812">Transmembrane</keyword>
<keyword evidence="3" id="KW-0012">Acyltransferase</keyword>
<dbReference type="Pfam" id="PF16076">
    <property type="entry name" value="Acyltransf_C"/>
    <property type="match status" value="1"/>
</dbReference>
<keyword evidence="2" id="KW-0808">Transferase</keyword>
<evidence type="ECO:0000256" key="3">
    <source>
        <dbReference type="ARBA" id="ARBA00023315"/>
    </source>
</evidence>
<reference evidence="6" key="1">
    <citation type="journal article" date="2021" name="G3 (Bethesda)">
        <title>Genome and transcriptome analysis of the beet armyworm Spodoptera exigua reveals targets for pest control. .</title>
        <authorList>
            <person name="Simon S."/>
            <person name="Breeschoten T."/>
            <person name="Jansen H.J."/>
            <person name="Dirks R.P."/>
            <person name="Schranz M.E."/>
            <person name="Ros V.I.D."/>
        </authorList>
    </citation>
    <scope>NUCLEOTIDE SEQUENCE</scope>
    <source>
        <strain evidence="6">TB_SE_WUR_2020</strain>
    </source>
</reference>
<evidence type="ECO:0000313" key="6">
    <source>
        <dbReference type="EMBL" id="KAH9636031.1"/>
    </source>
</evidence>
<dbReference type="AlphaFoldDB" id="A0A922SFM3"/>
<evidence type="ECO:0000313" key="7">
    <source>
        <dbReference type="Proteomes" id="UP000814243"/>
    </source>
</evidence>
<dbReference type="PANTHER" id="PTHR10983:SF24">
    <property type="entry name" value="1-ACYLGLYCEROL-3-PHOSPHATE O-ACYLTRANSFERASE 3, ISOFORM E-RELATED"/>
    <property type="match status" value="1"/>
</dbReference>
<evidence type="ECO:0000256" key="4">
    <source>
        <dbReference type="SAM" id="Phobius"/>
    </source>
</evidence>
<dbReference type="InterPro" id="IPR032098">
    <property type="entry name" value="Acyltransf_C"/>
</dbReference>
<accession>A0A922SFM3</accession>
<dbReference type="SMART" id="SM00563">
    <property type="entry name" value="PlsC"/>
    <property type="match status" value="1"/>
</dbReference>
<dbReference type="GO" id="GO:0012505">
    <property type="term" value="C:endomembrane system"/>
    <property type="evidence" value="ECO:0007669"/>
    <property type="project" value="TreeGrafter"/>
</dbReference>
<feature type="transmembrane region" description="Helical" evidence="4">
    <location>
        <begin position="197"/>
        <end position="223"/>
    </location>
</feature>
<sequence length="243" mass="28391">MVELVFMSEWWSNSKLTIYIKKDEYEKYYGKEHGYLIMNHSYEIDWLMGWHFCNTIGVLGNCKAYAKKSIQYLPPIGWMWKFSEFVFLERSFEKDKETIKHQISELCDYPDPVWTPPTLTSLLYGKPVNAHLYIERIPVENVPEDEGEAAKWLHELFVVKDKMQDSFFNTGDFFLESGVERRESFTVPPPIWSLVNALGWAVVTLTPMLYYLLGLLFSVFILLQKSIGMSKISQGSSYGTEKK</sequence>